<dbReference type="GO" id="GO:0006367">
    <property type="term" value="P:transcription initiation at RNA polymerase II promoter"/>
    <property type="evidence" value="ECO:0007669"/>
    <property type="project" value="UniProtKB-ARBA"/>
</dbReference>
<dbReference type="HAMAP" id="MF_00025">
    <property type="entry name" value="RNApol_Rpo5_RPB5"/>
    <property type="match status" value="1"/>
</dbReference>
<keyword evidence="3" id="KW-0804">Transcription</keyword>
<dbReference type="GO" id="GO:0005665">
    <property type="term" value="C:RNA polymerase II, core complex"/>
    <property type="evidence" value="ECO:0007669"/>
    <property type="project" value="TreeGrafter"/>
</dbReference>
<dbReference type="InterPro" id="IPR036710">
    <property type="entry name" value="RNA_pol_Rpb5_N_sf"/>
</dbReference>
<evidence type="ECO:0000259" key="7">
    <source>
        <dbReference type="Pfam" id="PF03871"/>
    </source>
</evidence>
<evidence type="ECO:0000256" key="3">
    <source>
        <dbReference type="ARBA" id="ARBA00023163"/>
    </source>
</evidence>
<comment type="subcellular location">
    <subcellularLocation>
        <location evidence="1">Nucleus</location>
    </subcellularLocation>
</comment>
<evidence type="ECO:0000256" key="1">
    <source>
        <dbReference type="ARBA" id="ARBA00004123"/>
    </source>
</evidence>
<dbReference type="GO" id="GO:0005736">
    <property type="term" value="C:RNA polymerase I complex"/>
    <property type="evidence" value="ECO:0007669"/>
    <property type="project" value="TreeGrafter"/>
</dbReference>
<evidence type="ECO:0000256" key="2">
    <source>
        <dbReference type="ARBA" id="ARBA00020809"/>
    </source>
</evidence>
<evidence type="ECO:0000259" key="6">
    <source>
        <dbReference type="Pfam" id="PF01191"/>
    </source>
</evidence>
<evidence type="ECO:0000313" key="9">
    <source>
        <dbReference type="Proteomes" id="UP000199727"/>
    </source>
</evidence>
<dbReference type="Proteomes" id="UP000199727">
    <property type="component" value="Unassembled WGS sequence"/>
</dbReference>
<dbReference type="PANTHER" id="PTHR10535">
    <property type="entry name" value="DNA-DIRECTED RNA POLYMERASES I, II, AND III SUBUNIT RPABC1"/>
    <property type="match status" value="1"/>
</dbReference>
<dbReference type="EMBL" id="AMKT01000010">
    <property type="protein sequence ID" value="OXG29150.1"/>
    <property type="molecule type" value="Genomic_DNA"/>
</dbReference>
<accession>A0A854QL85</accession>
<dbReference type="InterPro" id="IPR005571">
    <property type="entry name" value="RNA_pol_Rpb5_N"/>
</dbReference>
<dbReference type="GO" id="GO:0005666">
    <property type="term" value="C:RNA polymerase III complex"/>
    <property type="evidence" value="ECO:0007669"/>
    <property type="project" value="UniProtKB-ARBA"/>
</dbReference>
<dbReference type="GO" id="GO:0006362">
    <property type="term" value="P:transcription elongation by RNA polymerase I"/>
    <property type="evidence" value="ECO:0007669"/>
    <property type="project" value="UniProtKB-ARBA"/>
</dbReference>
<dbReference type="GO" id="GO:0003899">
    <property type="term" value="F:DNA-directed RNA polymerase activity"/>
    <property type="evidence" value="ECO:0007669"/>
    <property type="project" value="InterPro"/>
</dbReference>
<dbReference type="SUPFAM" id="SSF53036">
    <property type="entry name" value="Eukaryotic RPB5 N-terminal domain"/>
    <property type="match status" value="1"/>
</dbReference>
<dbReference type="AlphaFoldDB" id="A0A854QL85"/>
<evidence type="ECO:0000256" key="5">
    <source>
        <dbReference type="ARBA" id="ARBA00025765"/>
    </source>
</evidence>
<dbReference type="Gene3D" id="3.90.940.20">
    <property type="entry name" value="RPB5-like RNA polymerase subunit"/>
    <property type="match status" value="1"/>
</dbReference>
<dbReference type="InterPro" id="IPR014381">
    <property type="entry name" value="Arch_Rpo5/euc_Rpb5"/>
</dbReference>
<dbReference type="OrthoDB" id="248779at2759"/>
<reference evidence="8 9" key="1">
    <citation type="submission" date="2017-06" db="EMBL/GenBank/DDBJ databases">
        <title>Global population genomics of the pathogenic fungus Cryptococcus neoformans var. grubii.</title>
        <authorList>
            <person name="Cuomo C."/>
            <person name="Litvintseva A."/>
            <person name="Chen Y."/>
            <person name="Young S."/>
            <person name="Zeng Q."/>
            <person name="Chapman S."/>
            <person name="Gujja S."/>
            <person name="Saif S."/>
            <person name="Birren B."/>
        </authorList>
    </citation>
    <scope>NUCLEOTIDE SEQUENCE [LARGE SCALE GENOMIC DNA]</scope>
    <source>
        <strain evidence="8 9">Tu259-1</strain>
    </source>
</reference>
<dbReference type="Pfam" id="PF01191">
    <property type="entry name" value="RNA_pol_Rpb5_C"/>
    <property type="match status" value="1"/>
</dbReference>
<dbReference type="FunFam" id="3.90.940.20:FF:000001">
    <property type="entry name" value="DNA-directed RNA polymerases I, II, and III subunit RPABC1"/>
    <property type="match status" value="1"/>
</dbReference>
<keyword evidence="4" id="KW-0539">Nucleus</keyword>
<feature type="domain" description="RNA polymerase subunit H/Rpb5 C-terminal" evidence="6">
    <location>
        <begin position="182"/>
        <end position="254"/>
    </location>
</feature>
<dbReference type="GO" id="GO:0003677">
    <property type="term" value="F:DNA binding"/>
    <property type="evidence" value="ECO:0007669"/>
    <property type="project" value="InterPro"/>
</dbReference>
<name>A0A854QL85_CRYNE</name>
<sequence length="255" mass="29540">MLSIAVPFVLRIYPPLKISQKISFNHILPPSTNLSTTTRINHLPSEMSHEANRELARLWRVSRTVHEMVRDRGYMLADYEINVSFEEFKDRHGATGSVDRSNMSFDAIHESDNTDKIFVYFCADKNVSKASMKTFIGSMDKMGARRGIIIWSEKMSPAAKKTLQEMQSEYHLEDFPESDLLVNITKHFLVPKHTVMKPEEKSALIKRYRLKETQLPRIMITDPVAKYYGLKRGQVMKIERASETAGRYITYRICM</sequence>
<gene>
    <name evidence="8" type="ORF">C361_00806</name>
</gene>
<dbReference type="PIRSF" id="PIRSF000747">
    <property type="entry name" value="RPB5"/>
    <property type="match status" value="1"/>
</dbReference>
<dbReference type="InterPro" id="IPR000783">
    <property type="entry name" value="RNA_pol_subH/Rpb5_C"/>
</dbReference>
<feature type="domain" description="RNA polymerase Rpb5 N-terminal" evidence="7">
    <location>
        <begin position="53"/>
        <end position="139"/>
    </location>
</feature>
<comment type="caution">
    <text evidence="8">The sequence shown here is derived from an EMBL/GenBank/DDBJ whole genome shotgun (WGS) entry which is preliminary data.</text>
</comment>
<dbReference type="Gene3D" id="3.40.1340.10">
    <property type="entry name" value="RNA polymerase, Rpb5, N-terminal domain"/>
    <property type="match status" value="1"/>
</dbReference>
<evidence type="ECO:0000313" key="8">
    <source>
        <dbReference type="EMBL" id="OXG29150.1"/>
    </source>
</evidence>
<comment type="similarity">
    <text evidence="5">Belongs to the archaeal Rpo5/eukaryotic RPB5 RNA polymerase subunit family.</text>
</comment>
<proteinExistence type="inferred from homology"/>
<dbReference type="PANTHER" id="PTHR10535:SF0">
    <property type="entry name" value="DNA-DIRECTED RNA POLYMERASES I, II, AND III SUBUNIT RPABC1"/>
    <property type="match status" value="1"/>
</dbReference>
<dbReference type="FunFam" id="3.40.1340.10:FF:000002">
    <property type="entry name" value="DNA-directed RNA polymerases I, II, and III subunit RPABC1"/>
    <property type="match status" value="1"/>
</dbReference>
<protein>
    <recommendedName>
        <fullName evidence="2">DNA-directed RNA polymerases I, II, and III subunit RPABC1</fullName>
    </recommendedName>
</protein>
<organism evidence="8 9">
    <name type="scientific">Cryptococcus neoformans Tu259-1</name>
    <dbReference type="NCBI Taxonomy" id="1230072"/>
    <lineage>
        <taxon>Eukaryota</taxon>
        <taxon>Fungi</taxon>
        <taxon>Dikarya</taxon>
        <taxon>Basidiomycota</taxon>
        <taxon>Agaricomycotina</taxon>
        <taxon>Tremellomycetes</taxon>
        <taxon>Tremellales</taxon>
        <taxon>Cryptococcaceae</taxon>
        <taxon>Cryptococcus</taxon>
        <taxon>Cryptococcus neoformans species complex</taxon>
    </lineage>
</organism>
<keyword evidence="8" id="KW-0240">DNA-directed RNA polymerase</keyword>
<dbReference type="SUPFAM" id="SSF55287">
    <property type="entry name" value="RPB5-like RNA polymerase subunit"/>
    <property type="match status" value="1"/>
</dbReference>
<dbReference type="GO" id="GO:0042797">
    <property type="term" value="P:tRNA transcription by RNA polymerase III"/>
    <property type="evidence" value="ECO:0007669"/>
    <property type="project" value="TreeGrafter"/>
</dbReference>
<dbReference type="InterPro" id="IPR035913">
    <property type="entry name" value="RPB5-like_sf"/>
</dbReference>
<dbReference type="Pfam" id="PF03871">
    <property type="entry name" value="RNA_pol_Rpb5_N"/>
    <property type="match status" value="1"/>
</dbReference>
<evidence type="ECO:0000256" key="4">
    <source>
        <dbReference type="ARBA" id="ARBA00023242"/>
    </source>
</evidence>